<dbReference type="InterPro" id="IPR036179">
    <property type="entry name" value="Ig-like_dom_sf"/>
</dbReference>
<keyword evidence="4" id="KW-0812">Transmembrane</keyword>
<dbReference type="SUPFAM" id="SSF48726">
    <property type="entry name" value="Immunoglobulin"/>
    <property type="match status" value="1"/>
</dbReference>
<feature type="chain" id="PRO_5004158582" evidence="5">
    <location>
        <begin position="17"/>
        <end position="343"/>
    </location>
</feature>
<dbReference type="InterPro" id="IPR011161">
    <property type="entry name" value="MHC_I-like_Ag-recog"/>
</dbReference>
<dbReference type="InterPro" id="IPR050208">
    <property type="entry name" value="MHC_class-I_related"/>
</dbReference>
<feature type="region of interest" description="Disordered" evidence="3">
    <location>
        <begin position="321"/>
        <end position="343"/>
    </location>
</feature>
<dbReference type="Pfam" id="PF07654">
    <property type="entry name" value="C1-set"/>
    <property type="match status" value="1"/>
</dbReference>
<dbReference type="InterPro" id="IPR007110">
    <property type="entry name" value="Ig-like_dom"/>
</dbReference>
<protein>
    <submittedName>
        <fullName evidence="7">MHC class I antigen</fullName>
    </submittedName>
</protein>
<evidence type="ECO:0000256" key="4">
    <source>
        <dbReference type="SAM" id="Phobius"/>
    </source>
</evidence>
<evidence type="ECO:0000256" key="2">
    <source>
        <dbReference type="RuleBase" id="RU004439"/>
    </source>
</evidence>
<evidence type="ECO:0000259" key="6">
    <source>
        <dbReference type="PROSITE" id="PS50835"/>
    </source>
</evidence>
<dbReference type="PANTHER" id="PTHR16675">
    <property type="entry name" value="MHC CLASS I-RELATED"/>
    <property type="match status" value="1"/>
</dbReference>
<evidence type="ECO:0000256" key="1">
    <source>
        <dbReference type="ARBA" id="ARBA00023180"/>
    </source>
</evidence>
<feature type="domain" description="Ig-like" evidence="6">
    <location>
        <begin position="194"/>
        <end position="280"/>
    </location>
</feature>
<dbReference type="GO" id="GO:0009897">
    <property type="term" value="C:external side of plasma membrane"/>
    <property type="evidence" value="ECO:0007669"/>
    <property type="project" value="TreeGrafter"/>
</dbReference>
<keyword evidence="4" id="KW-1133">Transmembrane helix</keyword>
<dbReference type="PROSITE" id="PS50835">
    <property type="entry name" value="IG_LIKE"/>
    <property type="match status" value="1"/>
</dbReference>
<dbReference type="InterPro" id="IPR003006">
    <property type="entry name" value="Ig/MHC_CS"/>
</dbReference>
<evidence type="ECO:0000256" key="5">
    <source>
        <dbReference type="SAM" id="SignalP"/>
    </source>
</evidence>
<dbReference type="Pfam" id="PF00129">
    <property type="entry name" value="MHC_I"/>
    <property type="match status" value="1"/>
</dbReference>
<dbReference type="PROSITE" id="PS00290">
    <property type="entry name" value="IG_MHC"/>
    <property type="match status" value="1"/>
</dbReference>
<comment type="similarity">
    <text evidence="2">Belongs to the MHC class I family.</text>
</comment>
<dbReference type="PRINTS" id="PR01638">
    <property type="entry name" value="MHCCLASSI"/>
</dbReference>
<dbReference type="EMBL" id="AF034317">
    <property type="protein sequence ID" value="AAB97318.1"/>
    <property type="molecule type" value="mRNA"/>
</dbReference>
<proteinExistence type="evidence at transcript level"/>
<feature type="signal peptide" evidence="5">
    <location>
        <begin position="1"/>
        <end position="16"/>
    </location>
</feature>
<dbReference type="InterPro" id="IPR001039">
    <property type="entry name" value="MHC_I_a_a1/a2"/>
</dbReference>
<gene>
    <name evidence="7" type="primary">UAA</name>
</gene>
<dbReference type="Gene3D" id="2.60.40.10">
    <property type="entry name" value="Immunoglobulins"/>
    <property type="match status" value="1"/>
</dbReference>
<dbReference type="GO" id="GO:0005615">
    <property type="term" value="C:extracellular space"/>
    <property type="evidence" value="ECO:0007669"/>
    <property type="project" value="TreeGrafter"/>
</dbReference>
<dbReference type="InterPro" id="IPR003597">
    <property type="entry name" value="Ig_C1-set"/>
</dbReference>
<dbReference type="SUPFAM" id="SSF54452">
    <property type="entry name" value="MHC antigen-recognition domain"/>
    <property type="match status" value="1"/>
</dbReference>
<dbReference type="PANTHER" id="PTHR16675:SF193">
    <property type="entry name" value="LOC571647 PROTEIN-RELATED"/>
    <property type="match status" value="1"/>
</dbReference>
<accession>O46817</accession>
<dbReference type="InterPro" id="IPR013783">
    <property type="entry name" value="Ig-like_fold"/>
</dbReference>
<keyword evidence="5" id="KW-0732">Signal</keyword>
<organism evidence="7">
    <name type="scientific">Triakis scyllium</name>
    <name type="common">Banded houndshark</name>
    <name type="synonym">Hemigaleus pingi</name>
    <dbReference type="NCBI Taxonomy" id="30494"/>
    <lineage>
        <taxon>Eukaryota</taxon>
        <taxon>Metazoa</taxon>
        <taxon>Chordata</taxon>
        <taxon>Craniata</taxon>
        <taxon>Vertebrata</taxon>
        <taxon>Chondrichthyes</taxon>
        <taxon>Elasmobranchii</taxon>
        <taxon>Galeomorphii</taxon>
        <taxon>Galeoidea</taxon>
        <taxon>Carcharhiniformes</taxon>
        <taxon>Triakidae</taxon>
        <taxon>Triakis</taxon>
    </lineage>
</organism>
<dbReference type="InterPro" id="IPR011162">
    <property type="entry name" value="MHC_I/II-like_Ag-recog"/>
</dbReference>
<evidence type="ECO:0000313" key="7">
    <source>
        <dbReference type="EMBL" id="AAB97318.1"/>
    </source>
</evidence>
<name>O46817_TRISC</name>
<keyword evidence="4" id="KW-0472">Membrane</keyword>
<dbReference type="SMART" id="SM00407">
    <property type="entry name" value="IGc1"/>
    <property type="match status" value="1"/>
</dbReference>
<dbReference type="FunFam" id="3.30.500.10:FF:000001">
    <property type="entry name" value="H-2 class I histocompatibility antigen, alpha chain"/>
    <property type="match status" value="1"/>
</dbReference>
<evidence type="ECO:0000256" key="3">
    <source>
        <dbReference type="SAM" id="MobiDB-lite"/>
    </source>
</evidence>
<feature type="transmembrane region" description="Helical" evidence="4">
    <location>
        <begin position="289"/>
        <end position="314"/>
    </location>
</feature>
<sequence length="343" mass="38429">MLRFILLTLLYGGVSAGSHSLRYFYTSMTPISGLPEFVAIGYVDELEFVHYDSDTQRDVPRQRWMAESVGPDYWERETQTLRGWEQTGKVDIQTLMTRTNQSGGIHILQQMYGCELREDGSTGGFLQYGWDGKNLISFDKEQSVWVTPVQWGEITKKKWDGTPGYNQQTKGYLEGICIEWLKKYLRYGERQLRPAAPTVSFTRLGDSKKLSCVATGFYPQSIELKLHRDQAAADVPYSNGVRPNHDGTYQMEKQTDFEPSDPAKFSCEVDHAGLSQKLVVFYEPKADSMLPVIIGIVIAVLVLVALAVVGVVLYRKKAGQKTGYNPAKTSDKAESSSNSSATA</sequence>
<keyword evidence="1" id="KW-0325">Glycoprotein</keyword>
<dbReference type="GO" id="GO:0006955">
    <property type="term" value="P:immune response"/>
    <property type="evidence" value="ECO:0007669"/>
    <property type="project" value="TreeGrafter"/>
</dbReference>
<reference evidence="7" key="1">
    <citation type="journal article" date="1997" name="Immunity">
        <title>The most primitive vertebrates with jaws possess highly polymorphic MHC class I genes comparable to those of humans.</title>
        <authorList>
            <person name="Okamura K."/>
            <person name="Ototake M."/>
            <person name="Nakanishi T."/>
            <person name="Kurosawa Y."/>
            <person name="Hashimoto K."/>
        </authorList>
    </citation>
    <scope>NUCLEOTIDE SEQUENCE</scope>
    <source>
        <tissue evidence="7">Kidney</tissue>
    </source>
</reference>
<dbReference type="Gene3D" id="3.30.500.10">
    <property type="entry name" value="MHC class I-like antigen recognition-like"/>
    <property type="match status" value="1"/>
</dbReference>
<dbReference type="InterPro" id="IPR037055">
    <property type="entry name" value="MHC_I-like_Ag-recog_sf"/>
</dbReference>
<dbReference type="AlphaFoldDB" id="O46817"/>